<dbReference type="CDD" id="cd01837">
    <property type="entry name" value="SGNH_plant_lipase_like"/>
    <property type="match status" value="1"/>
</dbReference>
<evidence type="ECO:0000256" key="4">
    <source>
        <dbReference type="ARBA" id="ARBA00023180"/>
    </source>
</evidence>
<dbReference type="PANTHER" id="PTHR22835:SF663">
    <property type="entry name" value="LIPASE-LIKE"/>
    <property type="match status" value="1"/>
</dbReference>
<accession>A0A8J5H570</accession>
<dbReference type="Gene3D" id="3.40.50.1110">
    <property type="entry name" value="SGNH hydrolase"/>
    <property type="match status" value="1"/>
</dbReference>
<dbReference type="EMBL" id="JACMSC010000007">
    <property type="protein sequence ID" value="KAG6516793.1"/>
    <property type="molecule type" value="Genomic_DNA"/>
</dbReference>
<dbReference type="InterPro" id="IPR001087">
    <property type="entry name" value="GDSL"/>
</dbReference>
<feature type="signal peptide" evidence="5">
    <location>
        <begin position="1"/>
        <end position="19"/>
    </location>
</feature>
<keyword evidence="2 5" id="KW-0732">Signal</keyword>
<gene>
    <name evidence="6" type="ORF">ZIOFF_027273</name>
</gene>
<evidence type="ECO:0000256" key="2">
    <source>
        <dbReference type="ARBA" id="ARBA00022729"/>
    </source>
</evidence>
<dbReference type="Proteomes" id="UP000734854">
    <property type="component" value="Unassembled WGS sequence"/>
</dbReference>
<proteinExistence type="inferred from homology"/>
<protein>
    <recommendedName>
        <fullName evidence="8">GDSL esterase/lipase</fullName>
    </recommendedName>
</protein>
<dbReference type="InterPro" id="IPR035669">
    <property type="entry name" value="SGNH_plant_lipase-like"/>
</dbReference>
<keyword evidence="7" id="KW-1185">Reference proteome</keyword>
<evidence type="ECO:0000313" key="6">
    <source>
        <dbReference type="EMBL" id="KAG6516793.1"/>
    </source>
</evidence>
<evidence type="ECO:0000313" key="7">
    <source>
        <dbReference type="Proteomes" id="UP000734854"/>
    </source>
</evidence>
<dbReference type="SUPFAM" id="SSF52266">
    <property type="entry name" value="SGNH hydrolase"/>
    <property type="match status" value="1"/>
</dbReference>
<feature type="chain" id="PRO_5035214973" description="GDSL esterase/lipase" evidence="5">
    <location>
        <begin position="20"/>
        <end position="400"/>
    </location>
</feature>
<name>A0A8J5H570_ZINOF</name>
<organism evidence="6 7">
    <name type="scientific">Zingiber officinale</name>
    <name type="common">Ginger</name>
    <name type="synonym">Amomum zingiber</name>
    <dbReference type="NCBI Taxonomy" id="94328"/>
    <lineage>
        <taxon>Eukaryota</taxon>
        <taxon>Viridiplantae</taxon>
        <taxon>Streptophyta</taxon>
        <taxon>Embryophyta</taxon>
        <taxon>Tracheophyta</taxon>
        <taxon>Spermatophyta</taxon>
        <taxon>Magnoliopsida</taxon>
        <taxon>Liliopsida</taxon>
        <taxon>Zingiberales</taxon>
        <taxon>Zingiberaceae</taxon>
        <taxon>Zingiber</taxon>
    </lineage>
</organism>
<reference evidence="6 7" key="1">
    <citation type="submission" date="2020-08" db="EMBL/GenBank/DDBJ databases">
        <title>Plant Genome Project.</title>
        <authorList>
            <person name="Zhang R.-G."/>
        </authorList>
    </citation>
    <scope>NUCLEOTIDE SEQUENCE [LARGE SCALE GENOMIC DNA]</scope>
    <source>
        <tissue evidence="6">Rhizome</tissue>
    </source>
</reference>
<evidence type="ECO:0008006" key="8">
    <source>
        <dbReference type="Google" id="ProtNLM"/>
    </source>
</evidence>
<keyword evidence="4" id="KW-0325">Glycoprotein</keyword>
<comment type="caution">
    <text evidence="6">The sequence shown here is derived from an EMBL/GenBank/DDBJ whole genome shotgun (WGS) entry which is preliminary data.</text>
</comment>
<dbReference type="GO" id="GO:0016788">
    <property type="term" value="F:hydrolase activity, acting on ester bonds"/>
    <property type="evidence" value="ECO:0007669"/>
    <property type="project" value="InterPro"/>
</dbReference>
<evidence type="ECO:0000256" key="5">
    <source>
        <dbReference type="SAM" id="SignalP"/>
    </source>
</evidence>
<sequence length="400" mass="43111">MIAAAAAAYFLLLFPAVLAAGCYSSIFSFGDSLADTGNILHIVGNRSAGFARLPYGMTYFGRPTGRFSDGRLILDFIGIALSLLLPFPLRKKSILISPAAEALGLPLLPAYLDRRRVGGDFEQGANFAVAGATALDNSFFKERGIRISLTNVSLGVEIRWFRQLLPSLCSSPSDTLQDSLIMMGEIGGNDYINPIFQRRSLEEVKSFVPFVVATISSAITELIELGARTLVVPGITPLGCNSAFLTEFQTQNVDDYDASTGCLNWLNEFSTYHNSLLEAELQTLRGLHPHATIVYADYFAAIISILNNPNQFGFGNDTLVSCCGGGGPYNYNRRLQCGSDGYSLCDEPSRCVIWDGVHMTEAMHRIIAGGLLQGPFASPAIADACGLQSVIHSSTSRMAS</sequence>
<dbReference type="AlphaFoldDB" id="A0A8J5H570"/>
<evidence type="ECO:0000256" key="3">
    <source>
        <dbReference type="ARBA" id="ARBA00022801"/>
    </source>
</evidence>
<evidence type="ECO:0000256" key="1">
    <source>
        <dbReference type="ARBA" id="ARBA00008668"/>
    </source>
</evidence>
<dbReference type="InterPro" id="IPR036514">
    <property type="entry name" value="SGNH_hydro_sf"/>
</dbReference>
<keyword evidence="3" id="KW-0378">Hydrolase</keyword>
<dbReference type="Pfam" id="PF00657">
    <property type="entry name" value="Lipase_GDSL"/>
    <property type="match status" value="1"/>
</dbReference>
<dbReference type="PANTHER" id="PTHR22835">
    <property type="entry name" value="ZINC FINGER FYVE DOMAIN CONTAINING PROTEIN"/>
    <property type="match status" value="1"/>
</dbReference>
<comment type="similarity">
    <text evidence="1">Belongs to the 'GDSL' lipolytic enzyme family.</text>
</comment>